<evidence type="ECO:0000313" key="6">
    <source>
        <dbReference type="Proteomes" id="UP000013015"/>
    </source>
</evidence>
<dbReference type="SUPFAM" id="SSF69360">
    <property type="entry name" value="Cell wall binding repeat"/>
    <property type="match status" value="1"/>
</dbReference>
<feature type="repeat" description="Cell wall-binding" evidence="2">
    <location>
        <begin position="350"/>
        <end position="369"/>
    </location>
</feature>
<dbReference type="RefSeq" id="WP_005962384.1">
    <property type="nucleotide sequence ID" value="NZ_CP040505.1"/>
</dbReference>
<keyword evidence="6" id="KW-1185">Reference proteome</keyword>
<protein>
    <submittedName>
        <fullName evidence="5">Pneumococcal surface protein A family protein</fullName>
    </submittedName>
</protein>
<gene>
    <name evidence="5" type="primary">pspA</name>
    <name evidence="5" type="ORF">HMPREF9004_0655</name>
</gene>
<feature type="chain" id="PRO_5004127265" evidence="4">
    <location>
        <begin position="34"/>
        <end position="371"/>
    </location>
</feature>
<feature type="region of interest" description="Disordered" evidence="3">
    <location>
        <begin position="49"/>
        <end position="72"/>
    </location>
</feature>
<dbReference type="eggNOG" id="COG5263">
    <property type="taxonomic scope" value="Bacteria"/>
</dbReference>
<evidence type="ECO:0000313" key="5">
    <source>
        <dbReference type="EMBL" id="ENO18606.1"/>
    </source>
</evidence>
<name>N6X4H1_9ACTO</name>
<feature type="repeat" description="Cell wall-binding" evidence="2">
    <location>
        <begin position="269"/>
        <end position="289"/>
    </location>
</feature>
<evidence type="ECO:0000256" key="1">
    <source>
        <dbReference type="ARBA" id="ARBA00022737"/>
    </source>
</evidence>
<dbReference type="OrthoDB" id="614750at2"/>
<dbReference type="InterPro" id="IPR018337">
    <property type="entry name" value="Cell_wall/Cho-bd_repeat"/>
</dbReference>
<feature type="repeat" description="Cell wall-binding" evidence="2">
    <location>
        <begin position="290"/>
        <end position="309"/>
    </location>
</feature>
<keyword evidence="1" id="KW-0677">Repeat</keyword>
<dbReference type="EMBL" id="AQHZ01000010">
    <property type="protein sequence ID" value="ENO18606.1"/>
    <property type="molecule type" value="Genomic_DNA"/>
</dbReference>
<dbReference type="Proteomes" id="UP000013015">
    <property type="component" value="Unassembled WGS sequence"/>
</dbReference>
<evidence type="ECO:0000256" key="3">
    <source>
        <dbReference type="SAM" id="MobiDB-lite"/>
    </source>
</evidence>
<feature type="repeat" description="Cell wall-binding" evidence="2">
    <location>
        <begin position="330"/>
        <end position="349"/>
    </location>
</feature>
<dbReference type="PATRIC" id="fig|888050.3.peg.626"/>
<proteinExistence type="predicted"/>
<reference evidence="5 6" key="1">
    <citation type="submission" date="2013-03" db="EMBL/GenBank/DDBJ databases">
        <title>Reference genome for the Human Microbiome Project.</title>
        <authorList>
            <person name="Aqrawi P."/>
            <person name="Ayvaz T."/>
            <person name="Bess C."/>
            <person name="Blankenburg K."/>
            <person name="Coyle M."/>
            <person name="Deng J."/>
            <person name="Forbes L."/>
            <person name="Fowler G."/>
            <person name="Francisco L."/>
            <person name="Fu Q."/>
            <person name="Gibbs R."/>
            <person name="Gross S."/>
            <person name="Gubbala S."/>
            <person name="Hale W."/>
            <person name="Hemphill L."/>
            <person name="Highlander S."/>
            <person name="Hirani K."/>
            <person name="Jackson L."/>
            <person name="Jakkamsetti A."/>
            <person name="Javaid M."/>
            <person name="Jayaseelan J.C."/>
            <person name="Jiang H."/>
            <person name="Joshi V."/>
            <person name="Korchina V."/>
            <person name="Kovar C."/>
            <person name="Lara F."/>
            <person name="Lee S."/>
            <person name="Liu Y."/>
            <person name="Mata R."/>
            <person name="Mathew T."/>
            <person name="Munidasa M."/>
            <person name="Muzny D."/>
            <person name="Nazareth L."/>
            <person name="Ngo R."/>
            <person name="Nguyen L."/>
            <person name="Nguyen N."/>
            <person name="Okwuonu G."/>
            <person name="Ongeri F."/>
            <person name="Palculict T."/>
            <person name="Patil S."/>
            <person name="Petrosino J."/>
            <person name="Pham C."/>
            <person name="Pham P."/>
            <person name="Pu L.-L."/>
            <person name="Qin X."/>
            <person name="Qu J."/>
            <person name="Reid J."/>
            <person name="Ross M."/>
            <person name="Ruth R."/>
            <person name="Saada N."/>
            <person name="San Lucas F."/>
            <person name="Santibanez J."/>
            <person name="Shang Y."/>
            <person name="Simmons D."/>
            <person name="Song X.-Z."/>
            <person name="Tang L.-Y."/>
            <person name="Thornton R."/>
            <person name="Warren J."/>
            <person name="Weissenberger G."/>
            <person name="Wilczek-Boney K."/>
            <person name="Worley K."/>
            <person name="Youmans B."/>
            <person name="Zhang J."/>
            <person name="Zhang L."/>
            <person name="Zhao Z."/>
            <person name="Zhou C."/>
            <person name="Zhu D."/>
            <person name="Zhu Y."/>
        </authorList>
    </citation>
    <scope>NUCLEOTIDE SEQUENCE [LARGE SCALE GENOMIC DNA]</scope>
    <source>
        <strain evidence="5 6">F0333</strain>
    </source>
</reference>
<sequence>MSAVTRSFGRSLLRVAILLFVVVAMVIPSQANATPGGQMLPVDGEDQLDAQSVQSEDPSLAPQEIVSPDAQDSRATRTLSVTVKLPAGTNPQWLANAYASLIPVHSYPGAPHPSKKINPSTGHVTMTGIPSGQYRLAIDFRKDITLDGNWFSTSSALIYYPGTMFYWQEAQIIDLEPQPEATVAVNVPQDAINTYYSYPNGVPSADGTGRWIQSVHDWIFTDNNWNAYTGWHFVDGYWYWTTGDASLARGWHLIWGKWYFFQEGTTRMHIGWHQEYDGTWYYLGSNGAMVTGWAWIGGTWYYFHGNGAMATGWAWIGGSWYYFHSGGAMATGWAWIGGSWYYFHSGGAMATGWVKIGGTWYYFSPSGAWLY</sequence>
<keyword evidence="4" id="KW-0732">Signal</keyword>
<feature type="repeat" description="Cell wall-binding" evidence="2">
    <location>
        <begin position="310"/>
        <end position="329"/>
    </location>
</feature>
<dbReference type="HOGENOM" id="CLU_745204_0_0_11"/>
<dbReference type="STRING" id="888050.HMPREF9004_0655"/>
<dbReference type="Pfam" id="PF19127">
    <property type="entry name" value="Choline_bind_3"/>
    <property type="match status" value="1"/>
</dbReference>
<evidence type="ECO:0000256" key="4">
    <source>
        <dbReference type="SAM" id="SignalP"/>
    </source>
</evidence>
<feature type="signal peptide" evidence="4">
    <location>
        <begin position="1"/>
        <end position="33"/>
    </location>
</feature>
<dbReference type="Pfam" id="PF01473">
    <property type="entry name" value="Choline_bind_1"/>
    <property type="match status" value="3"/>
</dbReference>
<dbReference type="PROSITE" id="PS51170">
    <property type="entry name" value="CW"/>
    <property type="match status" value="5"/>
</dbReference>
<evidence type="ECO:0000256" key="2">
    <source>
        <dbReference type="PROSITE-ProRule" id="PRU00591"/>
    </source>
</evidence>
<organism evidence="5 6">
    <name type="scientific">Schaalia cardiffensis F0333</name>
    <dbReference type="NCBI Taxonomy" id="888050"/>
    <lineage>
        <taxon>Bacteria</taxon>
        <taxon>Bacillati</taxon>
        <taxon>Actinomycetota</taxon>
        <taxon>Actinomycetes</taxon>
        <taxon>Actinomycetales</taxon>
        <taxon>Actinomycetaceae</taxon>
        <taxon>Schaalia</taxon>
    </lineage>
</organism>
<dbReference type="Gene3D" id="2.10.270.10">
    <property type="entry name" value="Cholin Binding"/>
    <property type="match status" value="3"/>
</dbReference>
<accession>N6X4H1</accession>
<comment type="caution">
    <text evidence="5">The sequence shown here is derived from an EMBL/GenBank/DDBJ whole genome shotgun (WGS) entry which is preliminary data.</text>
</comment>
<dbReference type="AlphaFoldDB" id="N6X4H1"/>